<evidence type="ECO:0000313" key="5">
    <source>
        <dbReference type="Proteomes" id="UP000562492"/>
    </source>
</evidence>
<sequence>MKILRLRLKNLNSLKGDWDIDFTAAPFADNSLFAITGPTGAGKSTLLDAICLALYHQTPRLSAISASNNDLMTRHTAACEAEVEFEVKGVRYRAFWSQRRARDKASGALQAPRVELARVADGHILSTQSADKLRQIAQITGLDFERFTRSMLLAQGGFAKFLEASANERAELLEELTGTDIYSQISQAVFERARQARQALDQSKAHAGGMQLLPEDERAQLEAHAAQLQTTLGELHTRHAALQALQHWHAQTSQAAHAQTQANQALFQAQQALQAAAPDLQRLQANGPAQTIAPLHARWQQAQAASAAGHTQQQQLHAALNEARSLRWHIHQQASHLATQLLQKEEQQLQQLQAQHTDTNQWLHSHAAHAQLGEHLSGWREQLEQRQQHLQQLQREQGELQHARQQGQALQQQATDQAAVLERAQAALQQAEAAAHDAAQVQQARLAAHGDSLTQLRTAWQAAQQHLQAWQQLQHHASQREPLAQQQLQLTAELDACSAQVQQQQAALGAMRSQYKAQKERVADKQMLLAQEERIQSLEAHRHALQPGQPCPLCGSQEHPALSAYAALDISATAVALQRAQAELEALQHQGEQLNAGHAASLSQQASLHSQLEGLAARTAQWNNQWEQLRQSTAGELPPDAWQHPTVIAQAHQTLAEQARSLQQALADAEAGERKLHNAKDAAHAATQAQQSAQHQHERLLQAQQDNAALQTRLAASVQSLQASASAADAALQAAMAPLGLEVPGGAATPAWLQARQHDWQQWQHHNTQLQTLAQQLALQQQRAFQCAEEARQWQHRTAQLQPLAEIGSPPAALPATLADCTAVLERTNQQQASLEGQAQQAHSHLAQLQEAQLQAHAAWNAALQTSPFSDEDAFAQALLPQAEQQRLSAWSDALHAAVQRAVTLADQAQQQHRQLQAQALTQETPQAIAEQLQALEAERTSTAEHMGAQRARLADDQARRAGQQALLAQIAEQEQDSDLWQRLDSLIGSAKGDKFRKFAQGLTLDHLLLLANRHLTRLHGRYLLRRKPTGELELDIVDSWQGDVARDTRTLSGGEAFLVSLALALALSDLVSNKTSIDSLFLDEGFGTLDGETLEVALSALDALNASGKMIGIISHVEALKERIPAQIRVEKGAGVGHSRLVI</sequence>
<feature type="compositionally biased region" description="Low complexity" evidence="2">
    <location>
        <begin position="684"/>
        <end position="694"/>
    </location>
</feature>
<evidence type="ECO:0000313" key="4">
    <source>
        <dbReference type="EMBL" id="MBB6575971.1"/>
    </source>
</evidence>
<dbReference type="InterPro" id="IPR027417">
    <property type="entry name" value="P-loop_NTPase"/>
</dbReference>
<proteinExistence type="predicted"/>
<dbReference type="PANTHER" id="PTHR32114:SF2">
    <property type="entry name" value="ABC TRANSPORTER ABCH.3"/>
    <property type="match status" value="1"/>
</dbReference>
<evidence type="ECO:0000256" key="2">
    <source>
        <dbReference type="SAM" id="MobiDB-lite"/>
    </source>
</evidence>
<keyword evidence="1" id="KW-0175">Coiled coil</keyword>
<feature type="domain" description="Rad50/SbcC-type AAA" evidence="3">
    <location>
        <begin position="5"/>
        <end position="201"/>
    </location>
</feature>
<accession>A0ABR6R9Z9</accession>
<feature type="compositionally biased region" description="Basic and acidic residues" evidence="2">
    <location>
        <begin position="671"/>
        <end position="683"/>
    </location>
</feature>
<reference evidence="4 5" key="1">
    <citation type="submission" date="2020-08" db="EMBL/GenBank/DDBJ databases">
        <title>Functional genomics of gut bacteria from endangered species of beetles.</title>
        <authorList>
            <person name="Carlos-Shanley C."/>
        </authorList>
    </citation>
    <scope>NUCLEOTIDE SEQUENCE [LARGE SCALE GENOMIC DNA]</scope>
    <source>
        <strain evidence="4 5">S00124</strain>
    </source>
</reference>
<dbReference type="Pfam" id="PF13558">
    <property type="entry name" value="SbcC_Walker_B"/>
    <property type="match status" value="1"/>
</dbReference>
<dbReference type="SUPFAM" id="SSF52540">
    <property type="entry name" value="P-loop containing nucleoside triphosphate hydrolases"/>
    <property type="match status" value="1"/>
</dbReference>
<dbReference type="Proteomes" id="UP000562492">
    <property type="component" value="Unassembled WGS sequence"/>
</dbReference>
<keyword evidence="4" id="KW-0269">Exonuclease</keyword>
<dbReference type="GO" id="GO:0004527">
    <property type="term" value="F:exonuclease activity"/>
    <property type="evidence" value="ECO:0007669"/>
    <property type="project" value="UniProtKB-KW"/>
</dbReference>
<feature type="coiled-coil region" evidence="1">
    <location>
        <begin position="570"/>
        <end position="597"/>
    </location>
</feature>
<dbReference type="Pfam" id="PF13476">
    <property type="entry name" value="AAA_23"/>
    <property type="match status" value="1"/>
</dbReference>
<protein>
    <submittedName>
        <fullName evidence="4">Exonuclease SbcC</fullName>
    </submittedName>
</protein>
<dbReference type="PANTHER" id="PTHR32114">
    <property type="entry name" value="ABC TRANSPORTER ABCH.3"/>
    <property type="match status" value="1"/>
</dbReference>
<evidence type="ECO:0000256" key="1">
    <source>
        <dbReference type="SAM" id="Coils"/>
    </source>
</evidence>
<feature type="coiled-coil region" evidence="1">
    <location>
        <begin position="335"/>
        <end position="441"/>
    </location>
</feature>
<keyword evidence="5" id="KW-1185">Reference proteome</keyword>
<name>A0ABR6R9Z9_9BURK</name>
<feature type="region of interest" description="Disordered" evidence="2">
    <location>
        <begin position="668"/>
        <end position="699"/>
    </location>
</feature>
<organism evidence="4 5">
    <name type="scientific">Comamonas odontotermitis</name>
    <dbReference type="NCBI Taxonomy" id="379895"/>
    <lineage>
        <taxon>Bacteria</taxon>
        <taxon>Pseudomonadati</taxon>
        <taxon>Pseudomonadota</taxon>
        <taxon>Betaproteobacteria</taxon>
        <taxon>Burkholderiales</taxon>
        <taxon>Comamonadaceae</taxon>
        <taxon>Comamonas</taxon>
    </lineage>
</organism>
<evidence type="ECO:0000259" key="3">
    <source>
        <dbReference type="Pfam" id="PF13476"/>
    </source>
</evidence>
<gene>
    <name evidence="4" type="ORF">HNP33_000019</name>
</gene>
<comment type="caution">
    <text evidence="4">The sequence shown here is derived from an EMBL/GenBank/DDBJ whole genome shotgun (WGS) entry which is preliminary data.</text>
</comment>
<dbReference type="InterPro" id="IPR038729">
    <property type="entry name" value="Rad50/SbcC_AAA"/>
</dbReference>
<dbReference type="EMBL" id="JACHKZ010000001">
    <property type="protein sequence ID" value="MBB6575971.1"/>
    <property type="molecule type" value="Genomic_DNA"/>
</dbReference>
<dbReference type="RefSeq" id="WP_184704025.1">
    <property type="nucleotide sequence ID" value="NZ_JACHKZ010000001.1"/>
</dbReference>
<keyword evidence="4" id="KW-0540">Nuclease</keyword>
<keyword evidence="4" id="KW-0378">Hydrolase</keyword>
<dbReference type="Gene3D" id="3.40.50.300">
    <property type="entry name" value="P-loop containing nucleotide triphosphate hydrolases"/>
    <property type="match status" value="2"/>
</dbReference>